<dbReference type="InterPro" id="IPR017855">
    <property type="entry name" value="SMAD-like_dom_sf"/>
</dbReference>
<dbReference type="PROSITE" id="PS51076">
    <property type="entry name" value="MH2"/>
    <property type="match status" value="1"/>
</dbReference>
<feature type="region of interest" description="Disordered" evidence="3">
    <location>
        <begin position="171"/>
        <end position="276"/>
    </location>
</feature>
<feature type="compositionally biased region" description="Basic and acidic residues" evidence="3">
    <location>
        <begin position="1018"/>
        <end position="1029"/>
    </location>
</feature>
<keyword evidence="2" id="KW-0804">Transcription</keyword>
<dbReference type="GO" id="GO:0050793">
    <property type="term" value="P:regulation of developmental process"/>
    <property type="evidence" value="ECO:0007669"/>
    <property type="project" value="UniProtKB-ARBA"/>
</dbReference>
<protein>
    <recommendedName>
        <fullName evidence="4">MH2 domain-containing protein</fullName>
    </recommendedName>
</protein>
<dbReference type="GO" id="GO:0009791">
    <property type="term" value="P:post-embryonic development"/>
    <property type="evidence" value="ECO:0007669"/>
    <property type="project" value="UniProtKB-ARBA"/>
</dbReference>
<feature type="compositionally biased region" description="Polar residues" evidence="3">
    <location>
        <begin position="8"/>
        <end position="28"/>
    </location>
</feature>
<dbReference type="GO" id="GO:0051239">
    <property type="term" value="P:regulation of multicellular organismal process"/>
    <property type="evidence" value="ECO:0007669"/>
    <property type="project" value="UniProtKB-ARBA"/>
</dbReference>
<dbReference type="GO" id="GO:0030509">
    <property type="term" value="P:BMP signaling pathway"/>
    <property type="evidence" value="ECO:0007669"/>
    <property type="project" value="TreeGrafter"/>
</dbReference>
<dbReference type="GO" id="GO:0009653">
    <property type="term" value="P:anatomical structure morphogenesis"/>
    <property type="evidence" value="ECO:0007669"/>
    <property type="project" value="TreeGrafter"/>
</dbReference>
<dbReference type="EMBL" id="LIAE01006383">
    <property type="protein sequence ID" value="PAV90279.1"/>
    <property type="molecule type" value="Genomic_DNA"/>
</dbReference>
<dbReference type="GO" id="GO:0000978">
    <property type="term" value="F:RNA polymerase II cis-regulatory region sequence-specific DNA binding"/>
    <property type="evidence" value="ECO:0007669"/>
    <property type="project" value="TreeGrafter"/>
</dbReference>
<dbReference type="Proteomes" id="UP000218231">
    <property type="component" value="Unassembled WGS sequence"/>
</dbReference>
<evidence type="ECO:0000313" key="5">
    <source>
        <dbReference type="EMBL" id="PAV90279.1"/>
    </source>
</evidence>
<feature type="region of interest" description="Disordered" evidence="3">
    <location>
        <begin position="1009"/>
        <end position="1052"/>
    </location>
</feature>
<feature type="compositionally biased region" description="Polar residues" evidence="3">
    <location>
        <begin position="185"/>
        <end position="225"/>
    </location>
</feature>
<dbReference type="Gene3D" id="2.60.200.10">
    <property type="match status" value="1"/>
</dbReference>
<feature type="compositionally biased region" description="Low complexity" evidence="3">
    <location>
        <begin position="1199"/>
        <end position="1219"/>
    </location>
</feature>
<proteinExistence type="predicted"/>
<organism evidence="5 6">
    <name type="scientific">Diploscapter pachys</name>
    <dbReference type="NCBI Taxonomy" id="2018661"/>
    <lineage>
        <taxon>Eukaryota</taxon>
        <taxon>Metazoa</taxon>
        <taxon>Ecdysozoa</taxon>
        <taxon>Nematoda</taxon>
        <taxon>Chromadorea</taxon>
        <taxon>Rhabditida</taxon>
        <taxon>Rhabditina</taxon>
        <taxon>Rhabditomorpha</taxon>
        <taxon>Rhabditoidea</taxon>
        <taxon>Rhabditidae</taxon>
        <taxon>Diploscapter</taxon>
    </lineage>
</organism>
<evidence type="ECO:0000256" key="3">
    <source>
        <dbReference type="SAM" id="MobiDB-lite"/>
    </source>
</evidence>
<dbReference type="InterPro" id="IPR008984">
    <property type="entry name" value="SMAD_FHA_dom_sf"/>
</dbReference>
<evidence type="ECO:0000259" key="4">
    <source>
        <dbReference type="PROSITE" id="PS51076"/>
    </source>
</evidence>
<evidence type="ECO:0000313" key="6">
    <source>
        <dbReference type="Proteomes" id="UP000218231"/>
    </source>
</evidence>
<gene>
    <name evidence="5" type="ORF">WR25_14283</name>
</gene>
<evidence type="ECO:0000256" key="1">
    <source>
        <dbReference type="ARBA" id="ARBA00023015"/>
    </source>
</evidence>
<feature type="region of interest" description="Disordered" evidence="3">
    <location>
        <begin position="1174"/>
        <end position="1230"/>
    </location>
</feature>
<accession>A0A2A2LVP7</accession>
<feature type="region of interest" description="Disordered" evidence="3">
    <location>
        <begin position="1"/>
        <end position="64"/>
    </location>
</feature>
<keyword evidence="6" id="KW-1185">Reference proteome</keyword>
<dbReference type="InterPro" id="IPR013790">
    <property type="entry name" value="Dwarfin"/>
</dbReference>
<dbReference type="GO" id="GO:0000981">
    <property type="term" value="F:DNA-binding transcription factor activity, RNA polymerase II-specific"/>
    <property type="evidence" value="ECO:0007669"/>
    <property type="project" value="TreeGrafter"/>
</dbReference>
<keyword evidence="1" id="KW-0805">Transcription regulation</keyword>
<dbReference type="InterPro" id="IPR001132">
    <property type="entry name" value="SMAD_dom_Dwarfin-type"/>
</dbReference>
<feature type="compositionally biased region" description="Low complexity" evidence="3">
    <location>
        <begin position="171"/>
        <end position="184"/>
    </location>
</feature>
<dbReference type="AlphaFoldDB" id="A0A2A2LVP7"/>
<evidence type="ECO:0000256" key="2">
    <source>
        <dbReference type="ARBA" id="ARBA00023163"/>
    </source>
</evidence>
<feature type="region of interest" description="Disordered" evidence="3">
    <location>
        <begin position="316"/>
        <end position="336"/>
    </location>
</feature>
<name>A0A2A2LVP7_9BILA</name>
<dbReference type="GO" id="GO:0030154">
    <property type="term" value="P:cell differentiation"/>
    <property type="evidence" value="ECO:0007669"/>
    <property type="project" value="TreeGrafter"/>
</dbReference>
<feature type="compositionally biased region" description="Polar residues" evidence="3">
    <location>
        <begin position="1031"/>
        <end position="1052"/>
    </location>
</feature>
<dbReference type="GO" id="GO:0071144">
    <property type="term" value="C:heteromeric SMAD protein complex"/>
    <property type="evidence" value="ECO:0007669"/>
    <property type="project" value="TreeGrafter"/>
</dbReference>
<dbReference type="GO" id="GO:0060395">
    <property type="term" value="P:SMAD protein signal transduction"/>
    <property type="evidence" value="ECO:0007669"/>
    <property type="project" value="TreeGrafter"/>
</dbReference>
<dbReference type="SUPFAM" id="SSF49879">
    <property type="entry name" value="SMAD/FHA domain"/>
    <property type="match status" value="1"/>
</dbReference>
<feature type="compositionally biased region" description="Polar residues" evidence="3">
    <location>
        <begin position="252"/>
        <end position="276"/>
    </location>
</feature>
<reference evidence="5 6" key="1">
    <citation type="journal article" date="2017" name="Curr. Biol.">
        <title>Genome architecture and evolution of a unichromosomal asexual nematode.</title>
        <authorList>
            <person name="Fradin H."/>
            <person name="Zegar C."/>
            <person name="Gutwein M."/>
            <person name="Lucas J."/>
            <person name="Kovtun M."/>
            <person name="Corcoran D."/>
            <person name="Baugh L.R."/>
            <person name="Kiontke K."/>
            <person name="Gunsalus K."/>
            <person name="Fitch D.H."/>
            <person name="Piano F."/>
        </authorList>
    </citation>
    <scope>NUCLEOTIDE SEQUENCE [LARGE SCALE GENOMIC DNA]</scope>
    <source>
        <strain evidence="5">PF1309</strain>
    </source>
</reference>
<dbReference type="GO" id="GO:0070411">
    <property type="term" value="F:I-SMAD binding"/>
    <property type="evidence" value="ECO:0007669"/>
    <property type="project" value="TreeGrafter"/>
</dbReference>
<dbReference type="SMART" id="SM00524">
    <property type="entry name" value="DWB"/>
    <property type="match status" value="1"/>
</dbReference>
<dbReference type="STRING" id="2018661.A0A2A2LVP7"/>
<dbReference type="Pfam" id="PF03166">
    <property type="entry name" value="MH2"/>
    <property type="match status" value="1"/>
</dbReference>
<feature type="domain" description="MH2" evidence="4">
    <location>
        <begin position="741"/>
        <end position="945"/>
    </location>
</feature>
<feature type="compositionally biased region" description="Polar residues" evidence="3">
    <location>
        <begin position="1220"/>
        <end position="1230"/>
    </location>
</feature>
<dbReference type="PANTHER" id="PTHR13703">
    <property type="entry name" value="SMAD"/>
    <property type="match status" value="1"/>
</dbReference>
<sequence>MPRARRSGYNNPQAQAHLNYKNTGSGRPNQGRGRPRTKNINRGATTQRESYDRPINAQSNQYPQNYPSYSVEQPYASNAMAQAAPIVPLRVPRGRPSTNTTRNTYHQPSVSHQMMAQQQQMMNAMQQQAIIQQRQQQQQQHAAMAHQRQMMHGQMPDPSHVHQSHYMNPSMVPSTSQIPSSSRSYQAIPSSSRTFQSIPPSSQIPGTNRANQQPVLTPGTDNINPNPAIMIPKASSGNKSDDPDIFVLASQAPGSSRTNSAAHAPVNSSTHSTTQLNQGVMPYTGQIPGMVGGNRTSQSMHPSEQVPITCRVNPAMMQSSSQQPHPRPQIPAKQIPSTSRENLAFERLQNDTNEYVYPAPMTEKELREYYQQRHEYTKYHQAQKNSLEQERDSRRYVRNTVTPHYNINPNSQMSARARTPQALDYNPNFTPKYSPASKNSLVPQLKAPIDQLKPPEAYPARVKPKPEVDVDFSDLPAGFFEDISSNSNNYSLSTMSSKMNAAVRQKKSAPNPRIRYLMVDPKSKENDHWTSDAPLPPEYYLIPEVMSERAKSKFKPPWMASLEPAYIKALRQKKFKFAKKIKREILEVMKEHCPYLHFPLDKYLTIHKRMDDHINMRMAQLTLALQELVIEEEYEVTEQQMDNFYETLIMHAIFGLYNKQKKLINLNDDSALMRILTEMPKYLRRRDHIFRFYAETHLLRIKDTQKRIIYVYQEVPSEKSRLQQMKPYIKAEKRSTEKPVWAHVFYFEFHQKLGDTYEARGNILNITGSHSDNYGDPENGVVNVHLGRIVHAHRSYRTHRVRKDIDMGITLIWTGWAVFLRINRAYPIFLQCPLYAIYQKQKMDHIFRIQNERNKKKFLKIWDRRLFNYFKDKATGQASYKQIYDLKWLAVMRISFLKGFGHEKYPRKTIDDVPAWVEIQLSQPLWELTIELRDMYNTDPPDSDDEDGNIESLYAYYKGKKATSKRQQLSPQVPDIQILEQVQQTAQQQNQEIDPILKELYDYLIASNDSSEASKNQENQKKTPTKDEAGPSTQPVQEKVSPQPTHNQLDTSLQEAQQSVSLQTVQVQVQTQAVPSTQQAQKQAFSQPEVQTQQQYAYQQGHVQSQQYPYQTHYQTGTSTQNAYQSQYQSPSYPQYCDASSQFQNLDYKMTQNFNQDMDQFKYNEIHRDLMSAHPVQGSSQNPDQYPNFVQDPQNFIPNQYLGQEYQNQYNYQYQDPNQPGSSNTYNQQQ</sequence>
<comment type="caution">
    <text evidence="5">The sequence shown here is derived from an EMBL/GenBank/DDBJ whole genome shotgun (WGS) entry which is preliminary data.</text>
</comment>